<dbReference type="Proteomes" id="UP001153555">
    <property type="component" value="Unassembled WGS sequence"/>
</dbReference>
<gene>
    <name evidence="1" type="ORF">SHERM_08792</name>
</gene>
<keyword evidence="2" id="KW-1185">Reference proteome</keyword>
<name>A0A9N7P260_STRHE</name>
<dbReference type="EMBL" id="CACSLK010034598">
    <property type="protein sequence ID" value="CAA0842938.1"/>
    <property type="molecule type" value="Genomic_DNA"/>
</dbReference>
<proteinExistence type="predicted"/>
<comment type="caution">
    <text evidence="1">The sequence shown here is derived from an EMBL/GenBank/DDBJ whole genome shotgun (WGS) entry which is preliminary data.</text>
</comment>
<evidence type="ECO:0000313" key="1">
    <source>
        <dbReference type="EMBL" id="CAA0842938.1"/>
    </source>
</evidence>
<dbReference type="AlphaFoldDB" id="A0A9N7P260"/>
<reference evidence="1" key="1">
    <citation type="submission" date="2019-12" db="EMBL/GenBank/DDBJ databases">
        <authorList>
            <person name="Scholes J."/>
        </authorList>
    </citation>
    <scope>NUCLEOTIDE SEQUENCE</scope>
</reference>
<protein>
    <submittedName>
        <fullName evidence="1">Protein translation factor SUI1 homolog 2</fullName>
    </submittedName>
</protein>
<organism evidence="1 2">
    <name type="scientific">Striga hermonthica</name>
    <name type="common">Purple witchweed</name>
    <name type="synonym">Buchnera hermonthica</name>
    <dbReference type="NCBI Taxonomy" id="68872"/>
    <lineage>
        <taxon>Eukaryota</taxon>
        <taxon>Viridiplantae</taxon>
        <taxon>Streptophyta</taxon>
        <taxon>Embryophyta</taxon>
        <taxon>Tracheophyta</taxon>
        <taxon>Spermatophyta</taxon>
        <taxon>Magnoliopsida</taxon>
        <taxon>eudicotyledons</taxon>
        <taxon>Gunneridae</taxon>
        <taxon>Pentapetalae</taxon>
        <taxon>asterids</taxon>
        <taxon>lamiids</taxon>
        <taxon>Lamiales</taxon>
        <taxon>Orobanchaceae</taxon>
        <taxon>Buchnereae</taxon>
        <taxon>Striga</taxon>
    </lineage>
</organism>
<evidence type="ECO:0000313" key="2">
    <source>
        <dbReference type="Proteomes" id="UP001153555"/>
    </source>
</evidence>
<sequence>MCVLIECFLYSTEATELWRFFGHVFIARGKIDLKNEKTKGYGGGPNAREIWRWRNRLWRCRGEIWRVGAGELGLPDEFEGFRKISLLVSTASSNYFNLFYDEDDHSRNQLGHGQDSDQGAHEEIQAGEWFKKEFSYNKILKDLRNETGCNGIVVQAPQLGQLRYSCFVISVIVLIIFLTSSHSRAPASGASNVCSIRTVVWLVPAKPNDLVKTSLHGFLLLNCTEERVVARIPERPEEVAGSCCRETRLQKDLDSYRSCNFLCLHFKHSQVLVCAFCLLET</sequence>
<accession>A0A9N7P260</accession>
<dbReference type="OrthoDB" id="10248435at2759"/>